<sequence length="185" mass="19670">MLPLATRGAATLAAAALLASTVGVAGAASAVHELTDRTFRGWVGAQRLALVEFYAPWCVYCQALEPSYEMAAGVLKKDGIPLAKVDCTQNEDLCERMEVGGFPTLKVVEAGAFSAYNGTREQAGIVEYMRRHGQPPLPEARAAQLAEITKAGGTVAVGFFGRRAPEFAVLEDAARALRDECAFAY</sequence>
<dbReference type="Proteomes" id="UP001140234">
    <property type="component" value="Unassembled WGS sequence"/>
</dbReference>
<protein>
    <submittedName>
        <fullName evidence="1">Protein disulfide-isomerase</fullName>
        <ecNumber evidence="1">5.3.4.1</ecNumber>
    </submittedName>
</protein>
<evidence type="ECO:0000313" key="1">
    <source>
        <dbReference type="EMBL" id="KAJ2773556.1"/>
    </source>
</evidence>
<dbReference type="EC" id="5.3.4.1" evidence="1"/>
<accession>A0ACC1K597</accession>
<keyword evidence="2" id="KW-1185">Reference proteome</keyword>
<feature type="non-terminal residue" evidence="1">
    <location>
        <position position="185"/>
    </location>
</feature>
<keyword evidence="1" id="KW-0413">Isomerase</keyword>
<name>A0ACC1K597_9FUNG</name>
<reference evidence="1" key="1">
    <citation type="submission" date="2022-07" db="EMBL/GenBank/DDBJ databases">
        <title>Phylogenomic reconstructions and comparative analyses of Kickxellomycotina fungi.</title>
        <authorList>
            <person name="Reynolds N.K."/>
            <person name="Stajich J.E."/>
            <person name="Barry K."/>
            <person name="Grigoriev I.V."/>
            <person name="Crous P."/>
            <person name="Smith M.E."/>
        </authorList>
    </citation>
    <scope>NUCLEOTIDE SEQUENCE</scope>
    <source>
        <strain evidence="1">CBS 109366</strain>
    </source>
</reference>
<evidence type="ECO:0000313" key="2">
    <source>
        <dbReference type="Proteomes" id="UP001140234"/>
    </source>
</evidence>
<organism evidence="1 2">
    <name type="scientific">Coemansia nantahalensis</name>
    <dbReference type="NCBI Taxonomy" id="2789366"/>
    <lineage>
        <taxon>Eukaryota</taxon>
        <taxon>Fungi</taxon>
        <taxon>Fungi incertae sedis</taxon>
        <taxon>Zoopagomycota</taxon>
        <taxon>Kickxellomycotina</taxon>
        <taxon>Kickxellomycetes</taxon>
        <taxon>Kickxellales</taxon>
        <taxon>Kickxellaceae</taxon>
        <taxon>Coemansia</taxon>
    </lineage>
</organism>
<dbReference type="EMBL" id="JANBUJ010000209">
    <property type="protein sequence ID" value="KAJ2773556.1"/>
    <property type="molecule type" value="Genomic_DNA"/>
</dbReference>
<comment type="caution">
    <text evidence="1">The sequence shown here is derived from an EMBL/GenBank/DDBJ whole genome shotgun (WGS) entry which is preliminary data.</text>
</comment>
<gene>
    <name evidence="1" type="primary">PDI1_1</name>
    <name evidence="1" type="ORF">IWQ57_001238</name>
</gene>
<proteinExistence type="predicted"/>